<proteinExistence type="predicted"/>
<evidence type="ECO:0000313" key="2">
    <source>
        <dbReference type="EMBL" id="MBC2904267.1"/>
    </source>
</evidence>
<dbReference type="SUPFAM" id="SSF53254">
    <property type="entry name" value="Phosphoglycerate mutase-like"/>
    <property type="match status" value="1"/>
</dbReference>
<sequence length="111" mass="11951">MKHPAATYVKPSRPRSTTASAPGQAVLLGGRLRNAPPPAIHHGPLPRAEQTAQLIRAQLRGSDSHSIRTRRQAVLRAHATSSHRSPDPAGHSAPLFAFTRYKDRASGRLAV</sequence>
<dbReference type="Gene3D" id="3.40.50.1240">
    <property type="entry name" value="Phosphoglycerate mutase-like"/>
    <property type="match status" value="1"/>
</dbReference>
<dbReference type="Proteomes" id="UP000584670">
    <property type="component" value="Unassembled WGS sequence"/>
</dbReference>
<reference evidence="2 3" key="1">
    <citation type="submission" date="2020-08" db="EMBL/GenBank/DDBJ databases">
        <title>Streptomyces sp. PSKA01 genome sequencing and assembly.</title>
        <authorList>
            <person name="Mandal S."/>
            <person name="Maiti P.K."/>
            <person name="Das P."/>
        </authorList>
    </citation>
    <scope>NUCLEOTIDE SEQUENCE [LARGE SCALE GENOMIC DNA]</scope>
    <source>
        <strain evidence="2 3">PSKA01</strain>
    </source>
</reference>
<accession>A0A7X1MAL5</accession>
<evidence type="ECO:0000256" key="1">
    <source>
        <dbReference type="SAM" id="MobiDB-lite"/>
    </source>
</evidence>
<protein>
    <submittedName>
        <fullName evidence="2">Histidine phosphatase family protein</fullName>
    </submittedName>
</protein>
<name>A0A7X1MAL5_9ACTN</name>
<evidence type="ECO:0000313" key="3">
    <source>
        <dbReference type="Proteomes" id="UP000584670"/>
    </source>
</evidence>
<dbReference type="AlphaFoldDB" id="A0A7X1MAL5"/>
<comment type="caution">
    <text evidence="2">The sequence shown here is derived from an EMBL/GenBank/DDBJ whole genome shotgun (WGS) entry which is preliminary data.</text>
</comment>
<organism evidence="2 3">
    <name type="scientific">Streptomyces cupreus</name>
    <dbReference type="NCBI Taxonomy" id="2759956"/>
    <lineage>
        <taxon>Bacteria</taxon>
        <taxon>Bacillati</taxon>
        <taxon>Actinomycetota</taxon>
        <taxon>Actinomycetes</taxon>
        <taxon>Kitasatosporales</taxon>
        <taxon>Streptomycetaceae</taxon>
        <taxon>Streptomyces</taxon>
    </lineage>
</organism>
<keyword evidence="3" id="KW-1185">Reference proteome</keyword>
<dbReference type="EMBL" id="JACMSF010000024">
    <property type="protein sequence ID" value="MBC2904267.1"/>
    <property type="molecule type" value="Genomic_DNA"/>
</dbReference>
<feature type="region of interest" description="Disordered" evidence="1">
    <location>
        <begin position="1"/>
        <end position="22"/>
    </location>
</feature>
<dbReference type="InterPro" id="IPR029033">
    <property type="entry name" value="His_PPase_superfam"/>
</dbReference>
<dbReference type="Pfam" id="PF00300">
    <property type="entry name" value="His_Phos_1"/>
    <property type="match status" value="1"/>
</dbReference>
<gene>
    <name evidence="2" type="ORF">H4N64_22070</name>
</gene>
<dbReference type="InterPro" id="IPR013078">
    <property type="entry name" value="His_Pase_superF_clade-1"/>
</dbReference>